<protein>
    <submittedName>
        <fullName evidence="1">Uncharacterized protein</fullName>
    </submittedName>
</protein>
<proteinExistence type="predicted"/>
<sequence length="471" mass="54035">MNTGKLLEKLIDIAKIPKTDFALNMNMTPSGLSKILTGKRLPVLKEKKAFSRQAALCFAEAIYDFNCYMKLEEIFPVIYNFNSKYELEIFLASAVEYSIDRDFVEENSENKNYPDTEASFLGKKTVLNMICIIISDQITNAKDRILPFYSTLPLFDPVYSGTFVKIKTVNLRNWKNLSMNHFFDYSSLEVVFDKYGMTFLSSIPKLHLFANLDLWITEEKMESAFILLKDQVLLVFNVQLDGTPLLTAIRHKGYLNVFFTSLMKRKIKKISYSRSEASALLEANPTFIDKLASAGVDTVYNFISLGYLLERHELDVLDGKDIVKDFISKFFNCILTTETTFAVTLDAMTSFFTSGKAIVPLLGAVDFAQEERLPYLERFGLYLDRKKPDKIQVLNCDMPYIAIICSAGANIVYYVDSTYQSERFYYFKTDKINEMLKDKIADGSLKTLDFSGEIWDYYVEELKTNVHPASF</sequence>
<gene>
    <name evidence="1" type="ORF">EDD59_105117</name>
</gene>
<dbReference type="Proteomes" id="UP000295726">
    <property type="component" value="Unassembled WGS sequence"/>
</dbReference>
<comment type="caution">
    <text evidence="1">The sequence shown here is derived from an EMBL/GenBank/DDBJ whole genome shotgun (WGS) entry which is preliminary data.</text>
</comment>
<evidence type="ECO:0000313" key="2">
    <source>
        <dbReference type="Proteomes" id="UP000295726"/>
    </source>
</evidence>
<organism evidence="1 2">
    <name type="scientific">Muricomes intestini</name>
    <dbReference type="NCBI Taxonomy" id="1796634"/>
    <lineage>
        <taxon>Bacteria</taxon>
        <taxon>Bacillati</taxon>
        <taxon>Bacillota</taxon>
        <taxon>Clostridia</taxon>
        <taxon>Lachnospirales</taxon>
        <taxon>Lachnospiraceae</taxon>
        <taxon>Muricomes</taxon>
    </lineage>
</organism>
<accession>A0A4R3KCE2</accession>
<evidence type="ECO:0000313" key="1">
    <source>
        <dbReference type="EMBL" id="TCS80735.1"/>
    </source>
</evidence>
<dbReference type="OrthoDB" id="2661706at2"/>
<keyword evidence="2" id="KW-1185">Reference proteome</keyword>
<dbReference type="AlphaFoldDB" id="A0A4R3KCE2"/>
<dbReference type="EMBL" id="SLZZ01000005">
    <property type="protein sequence ID" value="TCS80735.1"/>
    <property type="molecule type" value="Genomic_DNA"/>
</dbReference>
<dbReference type="RefSeq" id="WP_132379673.1">
    <property type="nucleotide sequence ID" value="NZ_DAIPCY010000029.1"/>
</dbReference>
<reference evidence="1 2" key="1">
    <citation type="submission" date="2019-03" db="EMBL/GenBank/DDBJ databases">
        <title>Genomic Encyclopedia of Type Strains, Phase IV (KMG-IV): sequencing the most valuable type-strain genomes for metagenomic binning, comparative biology and taxonomic classification.</title>
        <authorList>
            <person name="Goeker M."/>
        </authorList>
    </citation>
    <scope>NUCLEOTIDE SEQUENCE [LARGE SCALE GENOMIC DNA]</scope>
    <source>
        <strain evidence="1 2">DSM 29489</strain>
    </source>
</reference>
<name>A0A4R3KCE2_9FIRM</name>